<dbReference type="EMBL" id="BMZB01000005">
    <property type="protein sequence ID" value="GGZ42309.1"/>
    <property type="molecule type" value="Genomic_DNA"/>
</dbReference>
<evidence type="ECO:0000313" key="1">
    <source>
        <dbReference type="EMBL" id="GGZ42309.1"/>
    </source>
</evidence>
<proteinExistence type="predicted"/>
<sequence length="136" mass="15502">MLDIEGVTLSELREMSRKDQDALVAFDRPLTFRMGTATILTQFEQSDGGLIVNLVHIDGGGEGILLRLWKLIDQWAKQREYGFVRWNVFAATCTTPNPRLQFFLQAKGFAECDDAKHGRIFARTIRLYPHQDGSIE</sequence>
<name>A0A918UYJ9_9CAUL</name>
<organism evidence="1 2">
    <name type="scientific">Asticcacaulis endophyticus</name>
    <dbReference type="NCBI Taxonomy" id="1395890"/>
    <lineage>
        <taxon>Bacteria</taxon>
        <taxon>Pseudomonadati</taxon>
        <taxon>Pseudomonadota</taxon>
        <taxon>Alphaproteobacteria</taxon>
        <taxon>Caulobacterales</taxon>
        <taxon>Caulobacteraceae</taxon>
        <taxon>Asticcacaulis</taxon>
    </lineage>
</organism>
<dbReference type="Proteomes" id="UP000662572">
    <property type="component" value="Unassembled WGS sequence"/>
</dbReference>
<reference evidence="1" key="2">
    <citation type="submission" date="2020-09" db="EMBL/GenBank/DDBJ databases">
        <authorList>
            <person name="Sun Q."/>
            <person name="Kim S."/>
        </authorList>
    </citation>
    <scope>NUCLEOTIDE SEQUENCE</scope>
    <source>
        <strain evidence="1">KCTC 32296</strain>
    </source>
</reference>
<evidence type="ECO:0000313" key="2">
    <source>
        <dbReference type="Proteomes" id="UP000662572"/>
    </source>
</evidence>
<dbReference type="RefSeq" id="WP_189488340.1">
    <property type="nucleotide sequence ID" value="NZ_BMZB01000005.1"/>
</dbReference>
<gene>
    <name evidence="1" type="ORF">GCM10011273_31390</name>
</gene>
<reference evidence="1" key="1">
    <citation type="journal article" date="2014" name="Int. J. Syst. Evol. Microbiol.">
        <title>Complete genome sequence of Corynebacterium casei LMG S-19264T (=DSM 44701T), isolated from a smear-ripened cheese.</title>
        <authorList>
            <consortium name="US DOE Joint Genome Institute (JGI-PGF)"/>
            <person name="Walter F."/>
            <person name="Albersmeier A."/>
            <person name="Kalinowski J."/>
            <person name="Ruckert C."/>
        </authorList>
    </citation>
    <scope>NUCLEOTIDE SEQUENCE</scope>
    <source>
        <strain evidence="1">KCTC 32296</strain>
    </source>
</reference>
<comment type="caution">
    <text evidence="1">The sequence shown here is derived from an EMBL/GenBank/DDBJ whole genome shotgun (WGS) entry which is preliminary data.</text>
</comment>
<accession>A0A918UYJ9</accession>
<protein>
    <submittedName>
        <fullName evidence="1">Uncharacterized protein</fullName>
    </submittedName>
</protein>
<keyword evidence="2" id="KW-1185">Reference proteome</keyword>
<dbReference type="AlphaFoldDB" id="A0A918UYJ9"/>